<name>A0ACA9LZZ2_9GLOM</name>
<comment type="caution">
    <text evidence="1">The sequence shown here is derived from an EMBL/GenBank/DDBJ whole genome shotgun (WGS) entry which is preliminary data.</text>
</comment>
<protein>
    <submittedName>
        <fullName evidence="1">11489_t:CDS:1</fullName>
    </submittedName>
</protein>
<keyword evidence="2" id="KW-1185">Reference proteome</keyword>
<dbReference type="EMBL" id="CAJVPM010008119">
    <property type="protein sequence ID" value="CAG8552053.1"/>
    <property type="molecule type" value="Genomic_DNA"/>
</dbReference>
<reference evidence="1" key="1">
    <citation type="submission" date="2021-06" db="EMBL/GenBank/DDBJ databases">
        <authorList>
            <person name="Kallberg Y."/>
            <person name="Tangrot J."/>
            <person name="Rosling A."/>
        </authorList>
    </citation>
    <scope>NUCLEOTIDE SEQUENCE</scope>
    <source>
        <strain evidence="1">AU212A</strain>
    </source>
</reference>
<evidence type="ECO:0000313" key="2">
    <source>
        <dbReference type="Proteomes" id="UP000789860"/>
    </source>
</evidence>
<sequence length="122" mass="15226">MFVFNQVIDEKDEILYEFFERNLKQLQYYKDAFDDIGYKDEILIVEAIKKHIQEEYIPNYKIQYYKYNFLKKDINVNQLSKCLNILKKTDNEDFKIFLLKFIEYFNFFLYEDYLNKTFCSKF</sequence>
<accession>A0ACA9LZZ2</accession>
<dbReference type="Proteomes" id="UP000789860">
    <property type="component" value="Unassembled WGS sequence"/>
</dbReference>
<evidence type="ECO:0000313" key="1">
    <source>
        <dbReference type="EMBL" id="CAG8552053.1"/>
    </source>
</evidence>
<proteinExistence type="predicted"/>
<gene>
    <name evidence="1" type="ORF">SCALOS_LOCUS5217</name>
</gene>
<organism evidence="1 2">
    <name type="scientific">Scutellospora calospora</name>
    <dbReference type="NCBI Taxonomy" id="85575"/>
    <lineage>
        <taxon>Eukaryota</taxon>
        <taxon>Fungi</taxon>
        <taxon>Fungi incertae sedis</taxon>
        <taxon>Mucoromycota</taxon>
        <taxon>Glomeromycotina</taxon>
        <taxon>Glomeromycetes</taxon>
        <taxon>Diversisporales</taxon>
        <taxon>Gigasporaceae</taxon>
        <taxon>Scutellospora</taxon>
    </lineage>
</organism>